<evidence type="ECO:0000313" key="2">
    <source>
        <dbReference type="Proteomes" id="UP000567179"/>
    </source>
</evidence>
<name>A0A8H5F8U6_9AGAR</name>
<dbReference type="Proteomes" id="UP000567179">
    <property type="component" value="Unassembled WGS sequence"/>
</dbReference>
<organism evidence="1 2">
    <name type="scientific">Psilocybe cf. subviscida</name>
    <dbReference type="NCBI Taxonomy" id="2480587"/>
    <lineage>
        <taxon>Eukaryota</taxon>
        <taxon>Fungi</taxon>
        <taxon>Dikarya</taxon>
        <taxon>Basidiomycota</taxon>
        <taxon>Agaricomycotina</taxon>
        <taxon>Agaricomycetes</taxon>
        <taxon>Agaricomycetidae</taxon>
        <taxon>Agaricales</taxon>
        <taxon>Agaricineae</taxon>
        <taxon>Strophariaceae</taxon>
        <taxon>Psilocybe</taxon>
    </lineage>
</organism>
<comment type="caution">
    <text evidence="1">The sequence shown here is derived from an EMBL/GenBank/DDBJ whole genome shotgun (WGS) entry which is preliminary data.</text>
</comment>
<gene>
    <name evidence="1" type="ORF">D9619_004055</name>
</gene>
<dbReference type="AlphaFoldDB" id="A0A8H5F8U6"/>
<proteinExistence type="predicted"/>
<keyword evidence="2" id="KW-1185">Reference proteome</keyword>
<protein>
    <submittedName>
        <fullName evidence="1">Uncharacterized protein</fullName>
    </submittedName>
</protein>
<reference evidence="1 2" key="1">
    <citation type="journal article" date="2020" name="ISME J.">
        <title>Uncovering the hidden diversity of litter-decomposition mechanisms in mushroom-forming fungi.</title>
        <authorList>
            <person name="Floudas D."/>
            <person name="Bentzer J."/>
            <person name="Ahren D."/>
            <person name="Johansson T."/>
            <person name="Persson P."/>
            <person name="Tunlid A."/>
        </authorList>
    </citation>
    <scope>NUCLEOTIDE SEQUENCE [LARGE SCALE GENOMIC DNA]</scope>
    <source>
        <strain evidence="1 2">CBS 101986</strain>
    </source>
</reference>
<dbReference type="EMBL" id="JAACJJ010000014">
    <property type="protein sequence ID" value="KAF5327463.1"/>
    <property type="molecule type" value="Genomic_DNA"/>
</dbReference>
<sequence length="117" mass="12712">MPASTSLSAPPPPTACQLLALARRMPSSTTAPSPPLSASASVVRSYEHVENFEILRLATRFRTSSKTPLCYRSVFAVPPPLNLRFVYKASQDSAPIHDMVTDRNQGVSQEAVERGQV</sequence>
<accession>A0A8H5F8U6</accession>
<evidence type="ECO:0000313" key="1">
    <source>
        <dbReference type="EMBL" id="KAF5327463.1"/>
    </source>
</evidence>
<dbReference type="GO" id="GO:0019171">
    <property type="term" value="F:(3R)-hydroxyacyl-[acyl-carrier-protein] dehydratase activity"/>
    <property type="evidence" value="ECO:0007669"/>
    <property type="project" value="InterPro"/>
</dbReference>